<feature type="compositionally biased region" description="Basic and acidic residues" evidence="1">
    <location>
        <begin position="200"/>
        <end position="213"/>
    </location>
</feature>
<keyword evidence="2" id="KW-0472">Membrane</keyword>
<evidence type="ECO:0000313" key="3">
    <source>
        <dbReference type="EMBL" id="WEW61070.1"/>
    </source>
</evidence>
<feature type="region of interest" description="Disordered" evidence="1">
    <location>
        <begin position="185"/>
        <end position="233"/>
    </location>
</feature>
<keyword evidence="2" id="KW-1133">Transmembrane helix</keyword>
<sequence length="233" mass="25596">MAAKIAAALSKKVLKESAENRFGQEDPYFEEVQATDLLGRPTTKKRRKAAPDGISEHDAKVLTKVKRRAYRLDLCLCNCCGIKFGWGSVIGLVPAFGDALDMVLALMVVKTCSSVEGGLPSNLYLHMLLNVIFDFVIGLVPFVGDLVDALYKCNTRNAVLLERYLKAKGKQNLKHQNQAVIEVGAQNGSGQGIPGNTTPRRPEQARLQGDKTRPGNNGRSNRRKEPDLEMGMR</sequence>
<keyword evidence="2" id="KW-0812">Transmembrane</keyword>
<evidence type="ECO:0000256" key="1">
    <source>
        <dbReference type="SAM" id="MobiDB-lite"/>
    </source>
</evidence>
<dbReference type="InterPro" id="IPR025187">
    <property type="entry name" value="DUF4112"/>
</dbReference>
<reference evidence="3" key="1">
    <citation type="submission" date="2023-03" db="EMBL/GenBank/DDBJ databases">
        <title>Emydomyces testavorans Genome Sequence.</title>
        <authorList>
            <person name="Hoyer L."/>
        </authorList>
    </citation>
    <scope>NUCLEOTIDE SEQUENCE</scope>
    <source>
        <strain evidence="3">16-2883</strain>
    </source>
</reference>
<dbReference type="EMBL" id="CP120630">
    <property type="protein sequence ID" value="WEW61070.1"/>
    <property type="molecule type" value="Genomic_DNA"/>
</dbReference>
<feature type="transmembrane region" description="Helical" evidence="2">
    <location>
        <begin position="123"/>
        <end position="147"/>
    </location>
</feature>
<keyword evidence="4" id="KW-1185">Reference proteome</keyword>
<gene>
    <name evidence="3" type="ORF">PRK78_006559</name>
</gene>
<dbReference type="PANTHER" id="PTHR35519:SF2">
    <property type="entry name" value="PH DOMAIN PROTEIN"/>
    <property type="match status" value="1"/>
</dbReference>
<dbReference type="PANTHER" id="PTHR35519">
    <property type="entry name" value="MEMBRANE PROTEINS"/>
    <property type="match status" value="1"/>
</dbReference>
<evidence type="ECO:0000256" key="2">
    <source>
        <dbReference type="SAM" id="Phobius"/>
    </source>
</evidence>
<proteinExistence type="predicted"/>
<dbReference type="Pfam" id="PF13430">
    <property type="entry name" value="DUF4112"/>
    <property type="match status" value="1"/>
</dbReference>
<organism evidence="3 4">
    <name type="scientific">Emydomyces testavorans</name>
    <dbReference type="NCBI Taxonomy" id="2070801"/>
    <lineage>
        <taxon>Eukaryota</taxon>
        <taxon>Fungi</taxon>
        <taxon>Dikarya</taxon>
        <taxon>Ascomycota</taxon>
        <taxon>Pezizomycotina</taxon>
        <taxon>Eurotiomycetes</taxon>
        <taxon>Eurotiomycetidae</taxon>
        <taxon>Onygenales</taxon>
        <taxon>Nannizziopsiaceae</taxon>
        <taxon>Emydomyces</taxon>
    </lineage>
</organism>
<evidence type="ECO:0000313" key="4">
    <source>
        <dbReference type="Proteomes" id="UP001219355"/>
    </source>
</evidence>
<accession>A0AAF0DQG0</accession>
<evidence type="ECO:0008006" key="5">
    <source>
        <dbReference type="Google" id="ProtNLM"/>
    </source>
</evidence>
<name>A0AAF0DQG0_9EURO</name>
<dbReference type="AlphaFoldDB" id="A0AAF0DQG0"/>
<dbReference type="Proteomes" id="UP001219355">
    <property type="component" value="Chromosome 4"/>
</dbReference>
<protein>
    <recommendedName>
        <fullName evidence="5">PH domain-containing protein</fullName>
    </recommendedName>
</protein>
<feature type="compositionally biased region" description="Basic and acidic residues" evidence="1">
    <location>
        <begin position="223"/>
        <end position="233"/>
    </location>
</feature>
<feature type="transmembrane region" description="Helical" evidence="2">
    <location>
        <begin position="74"/>
        <end position="97"/>
    </location>
</feature>